<evidence type="ECO:0000313" key="2">
    <source>
        <dbReference type="EMBL" id="KAK3377535.1"/>
    </source>
</evidence>
<reference evidence="2" key="2">
    <citation type="submission" date="2023-06" db="EMBL/GenBank/DDBJ databases">
        <authorList>
            <consortium name="Lawrence Berkeley National Laboratory"/>
            <person name="Haridas S."/>
            <person name="Hensen N."/>
            <person name="Bonometti L."/>
            <person name="Westerberg I."/>
            <person name="Brannstrom I.O."/>
            <person name="Guillou S."/>
            <person name="Cros-Aarteil S."/>
            <person name="Calhoun S."/>
            <person name="Kuo A."/>
            <person name="Mondo S."/>
            <person name="Pangilinan J."/>
            <person name="Riley R."/>
            <person name="LaButti K."/>
            <person name="Andreopoulos B."/>
            <person name="Lipzen A."/>
            <person name="Chen C."/>
            <person name="Yanf M."/>
            <person name="Daum C."/>
            <person name="Ng V."/>
            <person name="Clum A."/>
            <person name="Steindorff A."/>
            <person name="Ohm R."/>
            <person name="Martin F."/>
            <person name="Silar P."/>
            <person name="Natvig D."/>
            <person name="Lalanne C."/>
            <person name="Gautier V."/>
            <person name="Ament-velasquez S.L."/>
            <person name="Kruys A."/>
            <person name="Hutchinson M.I."/>
            <person name="Powell A.J."/>
            <person name="Barry K."/>
            <person name="Miller A.N."/>
            <person name="Grigoriev I.V."/>
            <person name="Debuchy R."/>
            <person name="Gladieux P."/>
            <person name="Thoren M.H."/>
            <person name="Johannesson H."/>
        </authorList>
    </citation>
    <scope>NUCLEOTIDE SEQUENCE</scope>
    <source>
        <strain evidence="2">CBS 232.78</strain>
    </source>
</reference>
<keyword evidence="3" id="KW-1185">Reference proteome</keyword>
<evidence type="ECO:0000313" key="3">
    <source>
        <dbReference type="Proteomes" id="UP001285441"/>
    </source>
</evidence>
<dbReference type="PANTHER" id="PTHR33112:SF10">
    <property type="entry name" value="TOL"/>
    <property type="match status" value="1"/>
</dbReference>
<name>A0AAE0NBP1_9PEZI</name>
<evidence type="ECO:0000259" key="1">
    <source>
        <dbReference type="Pfam" id="PF06985"/>
    </source>
</evidence>
<organism evidence="2 3">
    <name type="scientific">Podospora didyma</name>
    <dbReference type="NCBI Taxonomy" id="330526"/>
    <lineage>
        <taxon>Eukaryota</taxon>
        <taxon>Fungi</taxon>
        <taxon>Dikarya</taxon>
        <taxon>Ascomycota</taxon>
        <taxon>Pezizomycotina</taxon>
        <taxon>Sordariomycetes</taxon>
        <taxon>Sordariomycetidae</taxon>
        <taxon>Sordariales</taxon>
        <taxon>Podosporaceae</taxon>
        <taxon>Podospora</taxon>
    </lineage>
</organism>
<accession>A0AAE0NBP1</accession>
<dbReference type="AlphaFoldDB" id="A0AAE0NBP1"/>
<protein>
    <submittedName>
        <fullName evidence="2">Heterokaryon incompatibility protein-domain-containing protein</fullName>
    </submittedName>
</protein>
<comment type="caution">
    <text evidence="2">The sequence shown here is derived from an EMBL/GenBank/DDBJ whole genome shotgun (WGS) entry which is preliminary data.</text>
</comment>
<reference evidence="2" key="1">
    <citation type="journal article" date="2023" name="Mol. Phylogenet. Evol.">
        <title>Genome-scale phylogeny and comparative genomics of the fungal order Sordariales.</title>
        <authorList>
            <person name="Hensen N."/>
            <person name="Bonometti L."/>
            <person name="Westerberg I."/>
            <person name="Brannstrom I.O."/>
            <person name="Guillou S."/>
            <person name="Cros-Aarteil S."/>
            <person name="Calhoun S."/>
            <person name="Haridas S."/>
            <person name="Kuo A."/>
            <person name="Mondo S."/>
            <person name="Pangilinan J."/>
            <person name="Riley R."/>
            <person name="LaButti K."/>
            <person name="Andreopoulos B."/>
            <person name="Lipzen A."/>
            <person name="Chen C."/>
            <person name="Yan M."/>
            <person name="Daum C."/>
            <person name="Ng V."/>
            <person name="Clum A."/>
            <person name="Steindorff A."/>
            <person name="Ohm R.A."/>
            <person name="Martin F."/>
            <person name="Silar P."/>
            <person name="Natvig D.O."/>
            <person name="Lalanne C."/>
            <person name="Gautier V."/>
            <person name="Ament-Velasquez S.L."/>
            <person name="Kruys A."/>
            <person name="Hutchinson M.I."/>
            <person name="Powell A.J."/>
            <person name="Barry K."/>
            <person name="Miller A.N."/>
            <person name="Grigoriev I.V."/>
            <person name="Debuchy R."/>
            <person name="Gladieux P."/>
            <person name="Hiltunen Thoren M."/>
            <person name="Johannesson H."/>
        </authorList>
    </citation>
    <scope>NUCLEOTIDE SEQUENCE</scope>
    <source>
        <strain evidence="2">CBS 232.78</strain>
    </source>
</reference>
<dbReference type="Proteomes" id="UP001285441">
    <property type="component" value="Unassembled WGS sequence"/>
</dbReference>
<dbReference type="PANTHER" id="PTHR33112">
    <property type="entry name" value="DOMAIN PROTEIN, PUTATIVE-RELATED"/>
    <property type="match status" value="1"/>
</dbReference>
<proteinExistence type="predicted"/>
<gene>
    <name evidence="2" type="ORF">B0H63DRAFT_398038</name>
</gene>
<dbReference type="EMBL" id="JAULSW010000006">
    <property type="protein sequence ID" value="KAK3377535.1"/>
    <property type="molecule type" value="Genomic_DNA"/>
</dbReference>
<dbReference type="InterPro" id="IPR010730">
    <property type="entry name" value="HET"/>
</dbReference>
<dbReference type="Pfam" id="PF06985">
    <property type="entry name" value="HET"/>
    <property type="match status" value="1"/>
</dbReference>
<feature type="domain" description="Heterokaryon incompatibility" evidence="1">
    <location>
        <begin position="69"/>
        <end position="172"/>
    </location>
</feature>
<sequence length="198" mass="21054">MPAANVLDGSCISIIKGWMRTCIERHSTCRASGPPSLPTRLLDAGDTSTDTSVVRLIASKSLPLSTTSYIALSYCWGTGAQLTTTLATLSTRQEGIPIDTMPATHRDLVALARQLGVRYLWIDALCIIQDGALDWETEAASMFSVYRHAQLTVVAGAGDSCHSGFLSRATASPSAIVPFRSKREGVEVVVSAHTSCPA</sequence>